<evidence type="ECO:0000256" key="6">
    <source>
        <dbReference type="ARBA" id="ARBA00023136"/>
    </source>
</evidence>
<dbReference type="PANTHER" id="PTHR45965:SF3">
    <property type="entry name" value="INACTIVE RHOMBOID PROTEIN 1"/>
    <property type="match status" value="1"/>
</dbReference>
<evidence type="ECO:0000313" key="9">
    <source>
        <dbReference type="EMBL" id="CAD7264486.1"/>
    </source>
</evidence>
<dbReference type="GO" id="GO:0004252">
    <property type="term" value="F:serine-type endopeptidase activity"/>
    <property type="evidence" value="ECO:0007669"/>
    <property type="project" value="InterPro"/>
</dbReference>
<protein>
    <recommendedName>
        <fullName evidence="8">Peptidase S54 rhomboid domain-containing protein</fullName>
    </recommendedName>
</protein>
<dbReference type="Pfam" id="PF01694">
    <property type="entry name" value="Rhomboid"/>
    <property type="match status" value="1"/>
</dbReference>
<evidence type="ECO:0000256" key="3">
    <source>
        <dbReference type="ARBA" id="ARBA00022692"/>
    </source>
</evidence>
<feature type="transmembrane region" description="Helical" evidence="7">
    <location>
        <begin position="201"/>
        <end position="218"/>
    </location>
</feature>
<dbReference type="InterPro" id="IPR035952">
    <property type="entry name" value="Rhomboid-like_sf"/>
</dbReference>
<accession>A0A7R9G3L5</accession>
<dbReference type="PANTHER" id="PTHR45965">
    <property type="entry name" value="INACTIVE RHOMBOID PROTEIN"/>
    <property type="match status" value="1"/>
</dbReference>
<feature type="transmembrane region" description="Helical" evidence="7">
    <location>
        <begin position="120"/>
        <end position="143"/>
    </location>
</feature>
<evidence type="ECO:0000256" key="2">
    <source>
        <dbReference type="ARBA" id="ARBA00009045"/>
    </source>
</evidence>
<organism evidence="9">
    <name type="scientific">Timema shepardi</name>
    <name type="common">Walking stick</name>
    <dbReference type="NCBI Taxonomy" id="629360"/>
    <lineage>
        <taxon>Eukaryota</taxon>
        <taxon>Metazoa</taxon>
        <taxon>Ecdysozoa</taxon>
        <taxon>Arthropoda</taxon>
        <taxon>Hexapoda</taxon>
        <taxon>Insecta</taxon>
        <taxon>Pterygota</taxon>
        <taxon>Neoptera</taxon>
        <taxon>Polyneoptera</taxon>
        <taxon>Phasmatodea</taxon>
        <taxon>Timematodea</taxon>
        <taxon>Timematoidea</taxon>
        <taxon>Timematidae</taxon>
        <taxon>Timema</taxon>
    </lineage>
</organism>
<keyword evidence="5 7" id="KW-1133">Transmembrane helix</keyword>
<dbReference type="EMBL" id="OC004452">
    <property type="protein sequence ID" value="CAD7264486.1"/>
    <property type="molecule type" value="Genomic_DNA"/>
</dbReference>
<dbReference type="FunFam" id="1.20.1540.10:FF:000025">
    <property type="entry name" value="Putative rhomboid family"/>
    <property type="match status" value="1"/>
</dbReference>
<dbReference type="GO" id="GO:0042058">
    <property type="term" value="P:regulation of epidermal growth factor receptor signaling pathway"/>
    <property type="evidence" value="ECO:0007669"/>
    <property type="project" value="TreeGrafter"/>
</dbReference>
<feature type="transmembrane region" description="Helical" evidence="7">
    <location>
        <begin position="41"/>
        <end position="60"/>
    </location>
</feature>
<evidence type="ECO:0000259" key="8">
    <source>
        <dbReference type="Pfam" id="PF01694"/>
    </source>
</evidence>
<reference evidence="9" key="1">
    <citation type="submission" date="2020-11" db="EMBL/GenBank/DDBJ databases">
        <authorList>
            <person name="Tran Van P."/>
        </authorList>
    </citation>
    <scope>NUCLEOTIDE SEQUENCE</scope>
</reference>
<keyword evidence="4" id="KW-0256">Endoplasmic reticulum</keyword>
<comment type="similarity">
    <text evidence="2">Belongs to the peptidase S54 family.</text>
</comment>
<name>A0A7R9G3L5_TIMSH</name>
<dbReference type="GO" id="GO:0005789">
    <property type="term" value="C:endoplasmic reticulum membrane"/>
    <property type="evidence" value="ECO:0007669"/>
    <property type="project" value="UniProtKB-SubCell"/>
</dbReference>
<evidence type="ECO:0000256" key="4">
    <source>
        <dbReference type="ARBA" id="ARBA00022824"/>
    </source>
</evidence>
<dbReference type="GO" id="GO:0050708">
    <property type="term" value="P:regulation of protein secretion"/>
    <property type="evidence" value="ECO:0007669"/>
    <property type="project" value="TreeGrafter"/>
</dbReference>
<gene>
    <name evidence="9" type="ORF">TSIB3V08_LOCUS8536</name>
</gene>
<dbReference type="SUPFAM" id="SSF144091">
    <property type="entry name" value="Rhomboid-like"/>
    <property type="match status" value="1"/>
</dbReference>
<evidence type="ECO:0000256" key="5">
    <source>
        <dbReference type="ARBA" id="ARBA00022989"/>
    </source>
</evidence>
<keyword evidence="6 7" id="KW-0472">Membrane</keyword>
<evidence type="ECO:0000256" key="1">
    <source>
        <dbReference type="ARBA" id="ARBA00004477"/>
    </source>
</evidence>
<feature type="transmembrane region" description="Helical" evidence="7">
    <location>
        <begin position="149"/>
        <end position="169"/>
    </location>
</feature>
<feature type="transmembrane region" description="Helical" evidence="7">
    <location>
        <begin position="230"/>
        <end position="253"/>
    </location>
</feature>
<comment type="subcellular location">
    <subcellularLocation>
        <location evidence="1">Endoplasmic reticulum membrane</location>
        <topology evidence="1">Multi-pass membrane protein</topology>
    </subcellularLocation>
</comment>
<dbReference type="AlphaFoldDB" id="A0A7R9G3L5"/>
<feature type="transmembrane region" description="Helical" evidence="7">
    <location>
        <begin position="84"/>
        <end position="108"/>
    </location>
</feature>
<dbReference type="Gene3D" id="1.20.1540.10">
    <property type="entry name" value="Rhomboid-like"/>
    <property type="match status" value="1"/>
</dbReference>
<evidence type="ECO:0000256" key="7">
    <source>
        <dbReference type="SAM" id="Phobius"/>
    </source>
</evidence>
<keyword evidence="3 7" id="KW-0812">Transmembrane</keyword>
<feature type="domain" description="Peptidase S54 rhomboid" evidence="8">
    <location>
        <begin position="79"/>
        <end position="215"/>
    </location>
</feature>
<dbReference type="InterPro" id="IPR022764">
    <property type="entry name" value="Peptidase_S54_rhomboid_dom"/>
</dbReference>
<feature type="transmembrane region" description="Helical" evidence="7">
    <location>
        <begin position="176"/>
        <end position="195"/>
    </location>
</feature>
<sequence length="288" mass="33005">MRSRYKDKIADHMVCESSGLILQTIIMYKFEVHITQFKYEFFSQVIVVFQFGILFSYLQVSCLDDVCGMIAFFSPETPDQFYRLWMSLFLHAGIFQLAITLVIQYFLMRDLEKLTGSLRIMIIYMGSGVAGNLASAIFVPYRADVGPSGAQFGLLACLIVEVLNAWMMLKQPEQALLKLIGITLVLFLFGMLPWVDNYAHLFGFIFGFLLSYALMPFVSFGDYDRQKKVCLVWVCLLSSLFLFTALVVLFYIIPVYDCEVCSYFNCVPLTTDFCASQNINFMREEPVV</sequence>
<dbReference type="InterPro" id="IPR051512">
    <property type="entry name" value="Inactive_Rhomboid"/>
</dbReference>
<proteinExistence type="inferred from homology"/>